<dbReference type="GO" id="GO:0009267">
    <property type="term" value="P:cellular response to starvation"/>
    <property type="evidence" value="ECO:0007669"/>
    <property type="project" value="TreeGrafter"/>
</dbReference>
<feature type="region of interest" description="Disordered" evidence="4">
    <location>
        <begin position="207"/>
        <end position="227"/>
    </location>
</feature>
<dbReference type="GO" id="GO:0030897">
    <property type="term" value="C:HOPS complex"/>
    <property type="evidence" value="ECO:0007669"/>
    <property type="project" value="TreeGrafter"/>
</dbReference>
<dbReference type="SMART" id="SM00299">
    <property type="entry name" value="CLH"/>
    <property type="match status" value="1"/>
</dbReference>
<evidence type="ECO:0000256" key="1">
    <source>
        <dbReference type="ARBA" id="ARBA00022448"/>
    </source>
</evidence>
<dbReference type="AlphaFoldDB" id="A0A8H7DUQ0"/>
<evidence type="ECO:0000313" key="7">
    <source>
        <dbReference type="Proteomes" id="UP000623687"/>
    </source>
</evidence>
<feature type="repeat" description="CHCR" evidence="3">
    <location>
        <begin position="465"/>
        <end position="615"/>
    </location>
</feature>
<feature type="compositionally biased region" description="Polar residues" evidence="4">
    <location>
        <begin position="336"/>
        <end position="345"/>
    </location>
</feature>
<dbReference type="Pfam" id="PF23556">
    <property type="entry name" value="TPR_Vps41"/>
    <property type="match status" value="2"/>
</dbReference>
<evidence type="ECO:0000256" key="3">
    <source>
        <dbReference type="PROSITE-ProRule" id="PRU01006"/>
    </source>
</evidence>
<keyword evidence="1" id="KW-0813">Transport</keyword>
<reference evidence="6" key="1">
    <citation type="submission" date="2019-07" db="EMBL/GenBank/DDBJ databases">
        <authorList>
            <person name="Palmer J.M."/>
        </authorList>
    </citation>
    <scope>NUCLEOTIDE SEQUENCE</scope>
    <source>
        <strain evidence="6">PC9</strain>
    </source>
</reference>
<dbReference type="RefSeq" id="XP_036632637.1">
    <property type="nucleotide sequence ID" value="XM_036774135.1"/>
</dbReference>
<keyword evidence="2" id="KW-0653">Protein transport</keyword>
<accession>A0A8H7DUQ0</accession>
<evidence type="ECO:0000256" key="4">
    <source>
        <dbReference type="SAM" id="MobiDB-lite"/>
    </source>
</evidence>
<dbReference type="VEuPathDB" id="FungiDB:PC9H_004552"/>
<sequence>MKRPMRTIALEPNFVKISYRSFVCGGLAGTLVLHEKGWLGHKETVLHSGEGPIGQVRWRGRLIAWANDLGVKIYDTVSQTRITFIDRPADSPRADLFKCTLHWQDDSTLIIAWADYIKVARVRARPPTNEASSKAGLPPLIVEITAALQLECMISGIVPHEVLQMAPNPLAELGTEKLTVHISMSLTSFLILAYTPPDTAFTEEMTEDRAQQAKKAAERPRTPDHLSHRGRVSYGCPYYTANPAADAGIGESYVVMSPKDIVLVKPRDRRDHVAWLVERKRYEEALEAVEQIEASGEAIADKGEDKVTTSSIGQRYIEHLMHEGEFTKAAKCSAGKTGSSSSQTRRNSRHVSPADNGRLLVSFPQAVIPYVPTDSPRLSHLVYEMMLAYFISTTDRDWPKDIYNLTAVIVAIHSELDSSASTSTFKSSTQETTLLMECLAELYTANRQPGKALPFYLRLRWPNVFDLIREHNLSTDIGRVVQQLQSRPFYLFLYLDALFEKDPYLTTDFADIQVKLYAEYAISRLIDFLRASNYYNLENIRQTFKAYNICKDRDLVTEMVFLLGRMGNNKQALTLIIERLGDVDRAIDFAKEQADDDLWEDLLKYSETRPTFIRGLLENVGAEIDPIRLIRRIKNGLEIPGLKDALIKILHDFHLQISLLEGCQTILNGDSSDLAGKLHRY</sequence>
<feature type="domain" description="Vps41 beta-propeller" evidence="5">
    <location>
        <begin position="2"/>
        <end position="161"/>
    </location>
</feature>
<dbReference type="EMBL" id="JACETU010000003">
    <property type="protein sequence ID" value="KAF7432610.1"/>
    <property type="molecule type" value="Genomic_DNA"/>
</dbReference>
<dbReference type="InterPro" id="IPR000547">
    <property type="entry name" value="Clathrin_H-chain/VPS_repeat"/>
</dbReference>
<dbReference type="GO" id="GO:0006623">
    <property type="term" value="P:protein targeting to vacuole"/>
    <property type="evidence" value="ECO:0007669"/>
    <property type="project" value="InterPro"/>
</dbReference>
<dbReference type="PANTHER" id="PTHR12616">
    <property type="entry name" value="VACUOLAR PROTEIN SORTING VPS41"/>
    <property type="match status" value="1"/>
</dbReference>
<dbReference type="GO" id="GO:0016236">
    <property type="term" value="P:macroautophagy"/>
    <property type="evidence" value="ECO:0007669"/>
    <property type="project" value="TreeGrafter"/>
</dbReference>
<evidence type="ECO:0000259" key="5">
    <source>
        <dbReference type="Pfam" id="PF23411"/>
    </source>
</evidence>
<organism evidence="6 7">
    <name type="scientific">Pleurotus ostreatus</name>
    <name type="common">Oyster mushroom</name>
    <name type="synonym">White-rot fungus</name>
    <dbReference type="NCBI Taxonomy" id="5322"/>
    <lineage>
        <taxon>Eukaryota</taxon>
        <taxon>Fungi</taxon>
        <taxon>Dikarya</taxon>
        <taxon>Basidiomycota</taxon>
        <taxon>Agaricomycotina</taxon>
        <taxon>Agaricomycetes</taxon>
        <taxon>Agaricomycetidae</taxon>
        <taxon>Agaricales</taxon>
        <taxon>Pleurotineae</taxon>
        <taxon>Pleurotaceae</taxon>
        <taxon>Pleurotus</taxon>
    </lineage>
</organism>
<dbReference type="InterPro" id="IPR057780">
    <property type="entry name" value="Beta-prop_Vps41"/>
</dbReference>
<keyword evidence="7" id="KW-1185">Reference proteome</keyword>
<dbReference type="Pfam" id="PF23411">
    <property type="entry name" value="Beta-prop_Vps41"/>
    <property type="match status" value="1"/>
</dbReference>
<name>A0A8H7DUQ0_PLEOS</name>
<evidence type="ECO:0000256" key="2">
    <source>
        <dbReference type="ARBA" id="ARBA00022927"/>
    </source>
</evidence>
<dbReference type="InterPro" id="IPR045111">
    <property type="entry name" value="Vps41/Vps8"/>
</dbReference>
<dbReference type="OrthoDB" id="244107at2759"/>
<proteinExistence type="predicted"/>
<dbReference type="FunFam" id="1.25.40.10:FF:000350">
    <property type="entry name" value="Vacuolar protein sorting-associated protein 41 homolog"/>
    <property type="match status" value="1"/>
</dbReference>
<comment type="caution">
    <text evidence="6">The sequence shown here is derived from an EMBL/GenBank/DDBJ whole genome shotgun (WGS) entry which is preliminary data.</text>
</comment>
<dbReference type="GO" id="GO:0005770">
    <property type="term" value="C:late endosome"/>
    <property type="evidence" value="ECO:0007669"/>
    <property type="project" value="TreeGrafter"/>
</dbReference>
<dbReference type="Proteomes" id="UP000623687">
    <property type="component" value="Unassembled WGS sequence"/>
</dbReference>
<dbReference type="GeneID" id="59374370"/>
<feature type="region of interest" description="Disordered" evidence="4">
    <location>
        <begin position="331"/>
        <end position="355"/>
    </location>
</feature>
<dbReference type="PANTHER" id="PTHR12616:SF1">
    <property type="entry name" value="VACUOLAR PROTEIN SORTING-ASSOCIATED PROTEIN 41 HOMOLOG"/>
    <property type="match status" value="1"/>
</dbReference>
<dbReference type="Gene3D" id="1.25.40.10">
    <property type="entry name" value="Tetratricopeptide repeat domain"/>
    <property type="match status" value="1"/>
</dbReference>
<evidence type="ECO:0000313" key="6">
    <source>
        <dbReference type="EMBL" id="KAF7432610.1"/>
    </source>
</evidence>
<dbReference type="GO" id="GO:0034058">
    <property type="term" value="P:endosomal vesicle fusion"/>
    <property type="evidence" value="ECO:0007669"/>
    <property type="project" value="TreeGrafter"/>
</dbReference>
<gene>
    <name evidence="6" type="primary">VPS41_2</name>
    <name evidence="6" type="ORF">PC9H_004552</name>
</gene>
<protein>
    <submittedName>
        <fullName evidence="6">Vacuolar protein sorting-associated protein 41</fullName>
    </submittedName>
</protein>
<dbReference type="InterPro" id="IPR011990">
    <property type="entry name" value="TPR-like_helical_dom_sf"/>
</dbReference>
<dbReference type="PROSITE" id="PS50236">
    <property type="entry name" value="CHCR"/>
    <property type="match status" value="1"/>
</dbReference>